<proteinExistence type="predicted"/>
<dbReference type="GO" id="GO:0003677">
    <property type="term" value="F:DNA binding"/>
    <property type="evidence" value="ECO:0007669"/>
    <property type="project" value="UniProtKB-KW"/>
</dbReference>
<dbReference type="SMART" id="SM00066">
    <property type="entry name" value="GAL4"/>
    <property type="match status" value="1"/>
</dbReference>
<evidence type="ECO:0000313" key="7">
    <source>
        <dbReference type="EMBL" id="CDP35068.1"/>
    </source>
</evidence>
<dbReference type="PROSITE" id="PS50048">
    <property type="entry name" value="ZN2_CY6_FUNGAL_2"/>
    <property type="match status" value="1"/>
</dbReference>
<feature type="compositionally biased region" description="Polar residues" evidence="5">
    <location>
        <begin position="270"/>
        <end position="280"/>
    </location>
</feature>
<dbReference type="PANTHER" id="PTHR31069:SF32">
    <property type="entry name" value="ARGININE METABOLISM REGULATION PROTEIN II"/>
    <property type="match status" value="1"/>
</dbReference>
<evidence type="ECO:0000256" key="1">
    <source>
        <dbReference type="ARBA" id="ARBA00023015"/>
    </source>
</evidence>
<reference evidence="7" key="2">
    <citation type="submission" date="2014-06" db="EMBL/GenBank/DDBJ databases">
        <title>The complete genome of Blastobotrys (Arxula) adeninivorans LS3 - a yeast of biotechnological interest.</title>
        <authorList>
            <person name="Kunze G."/>
            <person name="Gaillardin C."/>
            <person name="Czernicka M."/>
            <person name="Durrens P."/>
            <person name="Martin T."/>
            <person name="Boer E."/>
            <person name="Gabaldon T."/>
            <person name="Cruz J."/>
            <person name="Talla E."/>
            <person name="Marck C."/>
            <person name="Goffeau A."/>
            <person name="Barbe V."/>
            <person name="Baret P."/>
            <person name="Baronian K."/>
            <person name="Beier S."/>
            <person name="Bleykasten C."/>
            <person name="Bode R."/>
            <person name="Casaregola S."/>
            <person name="Despons L."/>
            <person name="Fairhead C."/>
            <person name="Giersberg M."/>
            <person name="Gierski P."/>
            <person name="Hahnel U."/>
            <person name="Hartmann A."/>
            <person name="Jankowska D."/>
            <person name="Jubin C."/>
            <person name="Jung P."/>
            <person name="Lafontaine I."/>
            <person name="Leh-Louis V."/>
            <person name="Lemaire M."/>
            <person name="Marcet-Houben M."/>
            <person name="Mascher M."/>
            <person name="Morel G."/>
            <person name="Richard G.-F."/>
            <person name="Riechen J."/>
            <person name="Sacerdot C."/>
            <person name="Sarkar A."/>
            <person name="Savel G."/>
            <person name="Schacherer J."/>
            <person name="Sherman D."/>
            <person name="Straub M.-L."/>
            <person name="Stein N."/>
            <person name="Thierry A."/>
            <person name="Trautwein-Schult A."/>
            <person name="Westhof E."/>
            <person name="Worch S."/>
            <person name="Dujon B."/>
            <person name="Souciet J.-L."/>
            <person name="Wincker P."/>
            <person name="Scholz U."/>
            <person name="Neuveglise N."/>
        </authorList>
    </citation>
    <scope>NUCLEOTIDE SEQUENCE</scope>
    <source>
        <strain evidence="7">LS3</strain>
    </source>
</reference>
<dbReference type="EMBL" id="HG937693">
    <property type="protein sequence ID" value="CDP35068.1"/>
    <property type="molecule type" value="Genomic_DNA"/>
</dbReference>
<feature type="domain" description="Zn(2)-C6 fungal-type" evidence="6">
    <location>
        <begin position="21"/>
        <end position="49"/>
    </location>
</feature>
<dbReference type="InterPro" id="IPR001138">
    <property type="entry name" value="Zn2Cys6_DnaBD"/>
</dbReference>
<dbReference type="InterPro" id="IPR036864">
    <property type="entry name" value="Zn2-C6_fun-type_DNA-bd_sf"/>
</dbReference>
<evidence type="ECO:0000256" key="4">
    <source>
        <dbReference type="ARBA" id="ARBA00023242"/>
    </source>
</evidence>
<dbReference type="PROSITE" id="PS00463">
    <property type="entry name" value="ZN2_CY6_FUNGAL_1"/>
    <property type="match status" value="1"/>
</dbReference>
<evidence type="ECO:0000259" key="6">
    <source>
        <dbReference type="PROSITE" id="PS50048"/>
    </source>
</evidence>
<dbReference type="PhylomeDB" id="A0A060T279"/>
<dbReference type="InterPro" id="IPR021858">
    <property type="entry name" value="Fun_TF"/>
</dbReference>
<feature type="compositionally biased region" description="Basic residues" evidence="5">
    <location>
        <begin position="136"/>
        <end position="145"/>
    </location>
</feature>
<evidence type="ECO:0000256" key="2">
    <source>
        <dbReference type="ARBA" id="ARBA00023125"/>
    </source>
</evidence>
<feature type="region of interest" description="Disordered" evidence="5">
    <location>
        <begin position="270"/>
        <end position="295"/>
    </location>
</feature>
<feature type="region of interest" description="Disordered" evidence="5">
    <location>
        <begin position="122"/>
        <end position="197"/>
    </location>
</feature>
<organism evidence="7">
    <name type="scientific">Blastobotrys adeninivorans</name>
    <name type="common">Yeast</name>
    <name type="synonym">Arxula adeninivorans</name>
    <dbReference type="NCBI Taxonomy" id="409370"/>
    <lineage>
        <taxon>Eukaryota</taxon>
        <taxon>Fungi</taxon>
        <taxon>Dikarya</taxon>
        <taxon>Ascomycota</taxon>
        <taxon>Saccharomycotina</taxon>
        <taxon>Dipodascomycetes</taxon>
        <taxon>Dipodascales</taxon>
        <taxon>Trichomonascaceae</taxon>
        <taxon>Blastobotrys</taxon>
    </lineage>
</organism>
<dbReference type="InterPro" id="IPR050675">
    <property type="entry name" value="OAF3"/>
</dbReference>
<feature type="compositionally biased region" description="Low complexity" evidence="5">
    <location>
        <begin position="155"/>
        <end position="174"/>
    </location>
</feature>
<protein>
    <submittedName>
        <fullName evidence="7">ARAD1C26884p</fullName>
    </submittedName>
</protein>
<dbReference type="Pfam" id="PF11951">
    <property type="entry name" value="Fungal_trans_2"/>
    <property type="match status" value="1"/>
</dbReference>
<dbReference type="GO" id="GO:0008270">
    <property type="term" value="F:zinc ion binding"/>
    <property type="evidence" value="ECO:0007669"/>
    <property type="project" value="InterPro"/>
</dbReference>
<dbReference type="AlphaFoldDB" id="A0A060T279"/>
<dbReference type="Gene3D" id="4.10.240.10">
    <property type="entry name" value="Zn(2)-C6 fungal-type DNA-binding domain"/>
    <property type="match status" value="1"/>
</dbReference>
<accession>A0A060T279</accession>
<keyword evidence="2" id="KW-0238">DNA-binding</keyword>
<reference evidence="7" key="1">
    <citation type="submission" date="2014-02" db="EMBL/GenBank/DDBJ databases">
        <authorList>
            <person name="Genoscope - CEA"/>
        </authorList>
    </citation>
    <scope>NUCLEOTIDE SEQUENCE</scope>
    <source>
        <strain evidence="7">LS3</strain>
    </source>
</reference>
<dbReference type="CDD" id="cd00067">
    <property type="entry name" value="GAL4"/>
    <property type="match status" value="1"/>
</dbReference>
<sequence length="819" mass="91655">MAIMSSDKTAASVARTKTFTGCWTCRARKIKCDLTRPTCLRCAKANLKCEGYTIKLRWSSGNGGEIEDDSFQRRNVDFVEYPPDMVYETYDDMDDNLAKLHTPTFSHENQTVSLGPFGVFEGIKKRKNQSPAGNSRTKKRGRKTRNGVATSLVDSANTSTAPSPSTNTNASSTNYQQNPVHTPAGESDPGATTSTVMHQFGDPAFLPLELPNIGDPLGLYSKEPLGDDMTNYQILHDELTSLLAGDSAFDLDIGGGDSLTRPSSVNLETALPTPNSSATSPARVAATSSSDTADSFNESHYNNAITITPNGHGPMVAPMHDHHHRSNNQQQDQPFQSSLFGSIPTASIVSVPYFDAGFGLPTNTLYFNPQARFLLDHYINHVCEIMMVVRHSQNPWKSIYLPRAICAIGELVSVGHTASSKNALLHALMSVSACHLQSKYPENSYQRRHYYNLSQQLKSEAYKWFSECLMKNFARQKYKDIMAAVLSMVSIDVVAGSATDCKVHLAACKSIVNMRCKLRPKISMKAAILHRIAGFLSLLQGSTDLAPTDLKMIDSSKEFNDQWLDVRFEDLDIVGQHHDISSLASMNEESEFEEYWMKIKEFEPATLSDDFYDKELVSTVTLYGVPDSLILLFCRMSKLTKQVLMYRYSGESLPRDLVKQCGDLESALVSWQSRYDLSKHSNLKGELRLVAMYHIAAFHHAMIIYYYRLVRDINPAILQSHIATVFDNLEQIQVLNSETTICVPLMFPAFVAACEITADRQDLRNRYNAWLDQLMVTGLGNYDSVRQLVPEVWRRRDAGEPNSEWWKVMVELKMTIMLG</sequence>
<dbReference type="PANTHER" id="PTHR31069">
    <property type="entry name" value="OLEATE-ACTIVATED TRANSCRIPTION FACTOR 1-RELATED"/>
    <property type="match status" value="1"/>
</dbReference>
<keyword evidence="4" id="KW-0539">Nucleus</keyword>
<feature type="compositionally biased region" description="Low complexity" evidence="5">
    <location>
        <begin position="285"/>
        <end position="295"/>
    </location>
</feature>
<keyword evidence="1" id="KW-0805">Transcription regulation</keyword>
<dbReference type="SUPFAM" id="SSF57701">
    <property type="entry name" value="Zn2/Cys6 DNA-binding domain"/>
    <property type="match status" value="1"/>
</dbReference>
<gene>
    <name evidence="7" type="ORF">GNLVRS02_ARAD1C26884g</name>
</gene>
<keyword evidence="3" id="KW-0804">Transcription</keyword>
<dbReference type="Pfam" id="PF00172">
    <property type="entry name" value="Zn_clus"/>
    <property type="match status" value="1"/>
</dbReference>
<evidence type="ECO:0000256" key="3">
    <source>
        <dbReference type="ARBA" id="ARBA00023163"/>
    </source>
</evidence>
<name>A0A060T279_BLAAD</name>
<evidence type="ECO:0000256" key="5">
    <source>
        <dbReference type="SAM" id="MobiDB-lite"/>
    </source>
</evidence>
<dbReference type="GO" id="GO:0000981">
    <property type="term" value="F:DNA-binding transcription factor activity, RNA polymerase II-specific"/>
    <property type="evidence" value="ECO:0007669"/>
    <property type="project" value="InterPro"/>
</dbReference>